<evidence type="ECO:0000313" key="1">
    <source>
        <dbReference type="EMBL" id="MBW76231.1"/>
    </source>
</evidence>
<accession>A0A2M4DFE8</accession>
<protein>
    <submittedName>
        <fullName evidence="1">Putative secreted protein</fullName>
    </submittedName>
</protein>
<dbReference type="AntiFam" id="ANF00142">
    <property type="entry name" value="Shadow ORF (opposite yadG)"/>
</dbReference>
<reference evidence="1" key="1">
    <citation type="submission" date="2018-01" db="EMBL/GenBank/DDBJ databases">
        <title>An insight into the sialome of Amazonian anophelines.</title>
        <authorList>
            <person name="Ribeiro J.M."/>
            <person name="Scarpassa V."/>
            <person name="Calvo E."/>
        </authorList>
    </citation>
    <scope>NUCLEOTIDE SEQUENCE</scope>
</reference>
<dbReference type="EMBL" id="GGFL01012053">
    <property type="protein sequence ID" value="MBW76231.1"/>
    <property type="molecule type" value="Transcribed_RNA"/>
</dbReference>
<sequence>MSLQLLQPALLLLVILDHLTALLHVHLLEHRVVTLVVVQLLIVQVNDLIAHVVEERLVVGYNQQRLLPPLQIIVKPDDGVQIEMVRRFIEQQQRRFDEECSRQRHTHTPTTGERIRRTVLHFTRKAQTGQNTASTWFRRISTDRLQLIVHLL</sequence>
<dbReference type="AlphaFoldDB" id="A0A2M4DFE8"/>
<dbReference type="AntiFam" id="ANF00095">
    <property type="entry name" value="Shadow ORF (opposite ABC transporters)"/>
</dbReference>
<organism evidence="1">
    <name type="scientific">Anopheles darlingi</name>
    <name type="common">Mosquito</name>
    <dbReference type="NCBI Taxonomy" id="43151"/>
    <lineage>
        <taxon>Eukaryota</taxon>
        <taxon>Metazoa</taxon>
        <taxon>Ecdysozoa</taxon>
        <taxon>Arthropoda</taxon>
        <taxon>Hexapoda</taxon>
        <taxon>Insecta</taxon>
        <taxon>Pterygota</taxon>
        <taxon>Neoptera</taxon>
        <taxon>Endopterygota</taxon>
        <taxon>Diptera</taxon>
        <taxon>Nematocera</taxon>
        <taxon>Culicoidea</taxon>
        <taxon>Culicidae</taxon>
        <taxon>Anophelinae</taxon>
        <taxon>Anopheles</taxon>
    </lineage>
</organism>
<proteinExistence type="predicted"/>
<name>A0A2M4DFE8_ANODA</name>